<sequence>MAELNKKQRQGIFFPGAAFISFHSRSASQLLQSARFY</sequence>
<gene>
    <name evidence="1" type="ORF">CLOLEP_00306</name>
</gene>
<dbReference type="AlphaFoldDB" id="A7VP30"/>
<reference evidence="1 2" key="2">
    <citation type="submission" date="2007-08" db="EMBL/GenBank/DDBJ databases">
        <authorList>
            <person name="Fulton L."/>
            <person name="Clifton S."/>
            <person name="Fulton B."/>
            <person name="Xu J."/>
            <person name="Minx P."/>
            <person name="Pepin K.H."/>
            <person name="Johnson M."/>
            <person name="Thiruvilangam P."/>
            <person name="Bhonagiri V."/>
            <person name="Nash W.E."/>
            <person name="Wang C."/>
            <person name="Mardis E.R."/>
            <person name="Wilson R.K."/>
        </authorList>
    </citation>
    <scope>NUCLEOTIDE SEQUENCE [LARGE SCALE GENOMIC DNA]</scope>
    <source>
        <strain evidence="1 2">DSM 753</strain>
    </source>
</reference>
<evidence type="ECO:0000313" key="2">
    <source>
        <dbReference type="Proteomes" id="UP000003490"/>
    </source>
</evidence>
<proteinExistence type="predicted"/>
<name>A7VP30_9FIRM</name>
<accession>A7VP30</accession>
<dbReference type="EMBL" id="ABCB02000011">
    <property type="protein sequence ID" value="EDO62910.1"/>
    <property type="molecule type" value="Genomic_DNA"/>
</dbReference>
<comment type="caution">
    <text evidence="1">The sequence shown here is derived from an EMBL/GenBank/DDBJ whole genome shotgun (WGS) entry which is preliminary data.</text>
</comment>
<dbReference type="Proteomes" id="UP000003490">
    <property type="component" value="Unassembled WGS sequence"/>
</dbReference>
<dbReference type="HOGENOM" id="CLU_3342261_0_0_9"/>
<evidence type="ECO:0000313" key="1">
    <source>
        <dbReference type="EMBL" id="EDO62910.1"/>
    </source>
</evidence>
<organism evidence="1 2">
    <name type="scientific">[Clostridium] leptum DSM 753</name>
    <dbReference type="NCBI Taxonomy" id="428125"/>
    <lineage>
        <taxon>Bacteria</taxon>
        <taxon>Bacillati</taxon>
        <taxon>Bacillota</taxon>
        <taxon>Clostridia</taxon>
        <taxon>Eubacteriales</taxon>
        <taxon>Oscillospiraceae</taxon>
        <taxon>Oscillospiraceae incertae sedis</taxon>
    </lineage>
</organism>
<reference evidence="1 2" key="1">
    <citation type="submission" date="2007-08" db="EMBL/GenBank/DDBJ databases">
        <title>Draft genome sequence of Clostridium leptum (DSM 753).</title>
        <authorList>
            <person name="Sudarsanam P."/>
            <person name="Ley R."/>
            <person name="Guruge J."/>
            <person name="Turnbaugh P.J."/>
            <person name="Mahowald M."/>
            <person name="Liep D."/>
            <person name="Gordon J."/>
        </authorList>
    </citation>
    <scope>NUCLEOTIDE SEQUENCE [LARGE SCALE GENOMIC DNA]</scope>
    <source>
        <strain evidence="1 2">DSM 753</strain>
    </source>
</reference>
<protein>
    <submittedName>
        <fullName evidence="1">Uncharacterized protein</fullName>
    </submittedName>
</protein>